<feature type="region of interest" description="Disordered" evidence="11">
    <location>
        <begin position="555"/>
        <end position="582"/>
    </location>
</feature>
<reference evidence="16" key="1">
    <citation type="submission" date="2021-04" db="EMBL/GenBank/DDBJ databases">
        <authorList>
            <consortium name="Wellcome Sanger Institute Data Sharing"/>
        </authorList>
    </citation>
    <scope>NUCLEOTIDE SEQUENCE [LARGE SCALE GENOMIC DNA]</scope>
</reference>
<feature type="domain" description="Tyrosine-protein phosphatase" evidence="13">
    <location>
        <begin position="970"/>
        <end position="1218"/>
    </location>
</feature>
<feature type="domain" description="Tyrosine-protein phosphatase" evidence="13">
    <location>
        <begin position="675"/>
        <end position="939"/>
    </location>
</feature>
<evidence type="ECO:0000259" key="15">
    <source>
        <dbReference type="PROSITE" id="PS51144"/>
    </source>
</evidence>
<keyword evidence="8" id="KW-1015">Disulfide bond</keyword>
<dbReference type="FunFam" id="3.90.190.10:FF:000068">
    <property type="entry name" value="receptor-type tyrosine-protein phosphatase zeta"/>
    <property type="match status" value="1"/>
</dbReference>
<organism evidence="16 17">
    <name type="scientific">Sparus aurata</name>
    <name type="common">Gilthead sea bream</name>
    <dbReference type="NCBI Taxonomy" id="8175"/>
    <lineage>
        <taxon>Eukaryota</taxon>
        <taxon>Metazoa</taxon>
        <taxon>Chordata</taxon>
        <taxon>Craniata</taxon>
        <taxon>Vertebrata</taxon>
        <taxon>Euteleostomi</taxon>
        <taxon>Actinopterygii</taxon>
        <taxon>Neopterygii</taxon>
        <taxon>Teleostei</taxon>
        <taxon>Neoteleostei</taxon>
        <taxon>Acanthomorphata</taxon>
        <taxon>Eupercaria</taxon>
        <taxon>Spariformes</taxon>
        <taxon>Sparidae</taxon>
        <taxon>Sparus</taxon>
    </lineage>
</organism>
<reference evidence="16" key="3">
    <citation type="submission" date="2025-09" db="UniProtKB">
        <authorList>
            <consortium name="Ensembl"/>
        </authorList>
    </citation>
    <scope>IDENTIFICATION</scope>
</reference>
<dbReference type="InterPro" id="IPR036398">
    <property type="entry name" value="CA_dom_sf"/>
</dbReference>
<evidence type="ECO:0000256" key="11">
    <source>
        <dbReference type="SAM" id="MobiDB-lite"/>
    </source>
</evidence>
<dbReference type="SUPFAM" id="SSF52799">
    <property type="entry name" value="(Phosphotyrosine protein) phosphatases II"/>
    <property type="match status" value="2"/>
</dbReference>
<dbReference type="Gene3D" id="2.60.40.10">
    <property type="entry name" value="Immunoglobulins"/>
    <property type="match status" value="1"/>
</dbReference>
<evidence type="ECO:0000256" key="6">
    <source>
        <dbReference type="ARBA" id="ARBA00022912"/>
    </source>
</evidence>
<dbReference type="PANTHER" id="PTHR19134:SF461">
    <property type="entry name" value="RECEPTOR-TYPE TYROSINE-PROTEIN PHOSPHATASE ZETA"/>
    <property type="match status" value="1"/>
</dbReference>
<feature type="domain" description="Tyrosine specific protein phosphatases" evidence="14">
    <location>
        <begin position="856"/>
        <end position="930"/>
    </location>
</feature>
<dbReference type="InterPro" id="IPR016130">
    <property type="entry name" value="Tyr_Pase_AS"/>
</dbReference>
<evidence type="ECO:0000256" key="10">
    <source>
        <dbReference type="ARBA" id="ARBA00051722"/>
    </source>
</evidence>
<dbReference type="InterPro" id="IPR001148">
    <property type="entry name" value="CA_dom"/>
</dbReference>
<proteinExistence type="inferred from homology"/>
<dbReference type="Pfam" id="PF00194">
    <property type="entry name" value="Carb_anhydrase"/>
    <property type="match status" value="1"/>
</dbReference>
<feature type="compositionally biased region" description="Basic and acidic residues" evidence="11">
    <location>
        <begin position="555"/>
        <end position="564"/>
    </location>
</feature>
<gene>
    <name evidence="16" type="primary">ptprz1b</name>
</gene>
<accession>A0A671W5U9</accession>
<evidence type="ECO:0000256" key="1">
    <source>
        <dbReference type="ARBA" id="ARBA00004479"/>
    </source>
</evidence>
<dbReference type="AlphaFoldDB" id="A0A671W5U9"/>
<name>A0A671W5U9_SPAAU</name>
<dbReference type="FunFam" id="3.90.190.10:FF:000013">
    <property type="entry name" value="receptor-type tyrosine-protein phosphatase zeta isoform X1"/>
    <property type="match status" value="1"/>
</dbReference>
<evidence type="ECO:0000256" key="5">
    <source>
        <dbReference type="ARBA" id="ARBA00022737"/>
    </source>
</evidence>
<feature type="domain" description="Alpha-carbonic anhydrase" evidence="15">
    <location>
        <begin position="39"/>
        <end position="290"/>
    </location>
</feature>
<evidence type="ECO:0000313" key="16">
    <source>
        <dbReference type="Ensembl" id="ENSSAUP00010034009.1"/>
    </source>
</evidence>
<keyword evidence="9" id="KW-0325">Glycoprotein</keyword>
<evidence type="ECO:0000256" key="8">
    <source>
        <dbReference type="ARBA" id="ARBA00023157"/>
    </source>
</evidence>
<dbReference type="EC" id="3.1.3.48" evidence="3"/>
<evidence type="ECO:0000259" key="13">
    <source>
        <dbReference type="PROSITE" id="PS50055"/>
    </source>
</evidence>
<keyword evidence="4" id="KW-0812">Transmembrane</keyword>
<dbReference type="GO" id="GO:0004725">
    <property type="term" value="F:protein tyrosine phosphatase activity"/>
    <property type="evidence" value="ECO:0007669"/>
    <property type="project" value="UniProtKB-EC"/>
</dbReference>
<dbReference type="InterPro" id="IPR041887">
    <property type="entry name" value="Alpha_CARP_receptor-type"/>
</dbReference>
<keyword evidence="7" id="KW-1133">Transmembrane helix</keyword>
<protein>
    <recommendedName>
        <fullName evidence="3">protein-tyrosine-phosphatase</fullName>
        <ecNumber evidence="3">3.1.3.48</ecNumber>
    </recommendedName>
</protein>
<dbReference type="SMART" id="SM00194">
    <property type="entry name" value="PTPc"/>
    <property type="match status" value="2"/>
</dbReference>
<comment type="catalytic activity">
    <reaction evidence="10">
        <text>O-phospho-L-tyrosyl-[protein] + H2O = L-tyrosyl-[protein] + phosphate</text>
        <dbReference type="Rhea" id="RHEA:10684"/>
        <dbReference type="Rhea" id="RHEA-COMP:10136"/>
        <dbReference type="Rhea" id="RHEA-COMP:20101"/>
        <dbReference type="ChEBI" id="CHEBI:15377"/>
        <dbReference type="ChEBI" id="CHEBI:43474"/>
        <dbReference type="ChEBI" id="CHEBI:46858"/>
        <dbReference type="ChEBI" id="CHEBI:61978"/>
        <dbReference type="EC" id="3.1.3.48"/>
    </reaction>
</comment>
<dbReference type="InterPro" id="IPR029021">
    <property type="entry name" value="Prot-tyrosine_phosphatase-like"/>
</dbReference>
<dbReference type="CDD" id="cd03122">
    <property type="entry name" value="alpha_CARP_receptor_like"/>
    <property type="match status" value="1"/>
</dbReference>
<dbReference type="GeneTree" id="ENSGT00940000155529"/>
<dbReference type="InterPro" id="IPR000387">
    <property type="entry name" value="Tyr_Pase_dom"/>
</dbReference>
<dbReference type="PROSITE" id="PS50056">
    <property type="entry name" value="TYR_PHOSPHATASE_2"/>
    <property type="match status" value="2"/>
</dbReference>
<keyword evidence="5" id="KW-0677">Repeat</keyword>
<keyword evidence="6" id="KW-0904">Protein phosphatase</keyword>
<dbReference type="Ensembl" id="ENSSAUT00010035825.1">
    <property type="protein sequence ID" value="ENSSAUP00010034009.1"/>
    <property type="gene ID" value="ENSSAUG00010013763.1"/>
</dbReference>
<dbReference type="InterPro" id="IPR003595">
    <property type="entry name" value="Tyr_Pase_cat"/>
</dbReference>
<evidence type="ECO:0000313" key="17">
    <source>
        <dbReference type="Proteomes" id="UP000472265"/>
    </source>
</evidence>
<sequence length="1252" mass="140759">METAVPRTNIFICQLLLFSQIVVAAEPLVRGLRKLPEDIDWSYSGTLNQRNWGKRYPSCNSARQSPVDIDESFTQVRLQYQNLQFEGWDKLTAESSTIHNNGKTVSISVEGEFFVSGGGLSSRFRVARITFHWGRCNATSDGSEHSLNGMKYPLEMQIYSYDPAVFPTLDDAVKGGGRIAALAVLFEVGQTVDLSLRKSGSMEAFTLRSLLPNSTDKYYIYNGSLTEPPCSEMVEWIVFKNTVAISETQLEVFCEVMTMEQAGYVMLTDYLQNNFREQQQQFMGQVFASYTGVEDVRTPSTSSTCSSEPENVQADAQNDTTIMVMWERPRVVYDTTIDWYTVTYQRLQGRDQSKQDLITSVTKTDENITLQTCEARMDEQKKSSPGLSAEGSGSGSGLYSNRFNQEFEGVTTVNHLSTLSTINFKVGNTGEKSRSTGIKMDSETDEEAGSKIIGKKERETEAENESELSSEEEEKVGEGEAVNATGNRKVRKMVDETDESARRLNSAAGCDTLNEKEREAEVETVMGTVMNSGEEIDFGVFSRPLNIHVSDRAGRRCGEGEENGRSSGCRLHSHHPLSAGTGGNTHLLEVQTDTHTHNGSISARINFACVPHRILMCLCHRNCFQAANFYPDDTASPKVISAPSTPMLLATDGHEPLTVKQFVKHVMELHTTNTFSKEFEEVQACTVDMGITADNSSHPENKSKNRYINILAYDHSRVKLSNSLDRDGKCGDYINANFVDGYERTRAYIAAQGPLRAGREDFWRMIWQQNVGVIVMITNLKEKGRTKCDQYWPEENQEEFGPYQVTLKSSKTLAYYTLRTFTVRDTTNKVQRRVEHTVLHYHYTQWPDMGVPEYSLPVLSFIRASSRARTQEMGPVLVHCSAGVGRTGTYIVIDSMLQQIQDQGTVNVLGFLKHVRTQRNFLVQTEEQYIFIHDALVEAIMSRDTSVTSDLLHTYVSELLTPGASGRTRMDKQFKLISQRQAKHADYSTALRDGNAERNRGSFCSFHELNIGWWFDASGVFPQGHHQSKEFIVSQTPLSSTVADFWRMILEHNTHFVVRLQDTHCQSCVFWPSKDQPMNFEGFTVSYVGEEHLCLSNDERLLVQDFTVQCPQNHYVLEVRQYSATCWPNPDSPIRNSFDLVNTVKEQSRHSDAPTVIHDPLGGATSGLFCALTTLSSQLEEEGAVDVYQVARMTNLMRPGVFNDVEQYQYLYRAVLSLVSSQEDQRALQSPETNGSVPLGQTNIAESLESLM</sequence>
<evidence type="ECO:0000256" key="4">
    <source>
        <dbReference type="ARBA" id="ARBA00022692"/>
    </source>
</evidence>
<dbReference type="PROSITE" id="PS51144">
    <property type="entry name" value="ALPHA_CA_2"/>
    <property type="match status" value="1"/>
</dbReference>
<dbReference type="PANTHER" id="PTHR19134">
    <property type="entry name" value="RECEPTOR-TYPE TYROSINE-PROTEIN PHOSPHATASE"/>
    <property type="match status" value="1"/>
</dbReference>
<dbReference type="InterPro" id="IPR000242">
    <property type="entry name" value="PTP_cat"/>
</dbReference>
<evidence type="ECO:0000256" key="12">
    <source>
        <dbReference type="SAM" id="SignalP"/>
    </source>
</evidence>
<keyword evidence="6" id="KW-0378">Hydrolase</keyword>
<feature type="region of interest" description="Disordered" evidence="11">
    <location>
        <begin position="375"/>
        <end position="397"/>
    </location>
</feature>
<dbReference type="SMART" id="SM00404">
    <property type="entry name" value="PTPc_motif"/>
    <property type="match status" value="2"/>
</dbReference>
<feature type="chain" id="PRO_5025383520" description="protein-tyrosine-phosphatase" evidence="12">
    <location>
        <begin position="25"/>
        <end position="1252"/>
    </location>
</feature>
<feature type="signal peptide" evidence="12">
    <location>
        <begin position="1"/>
        <end position="24"/>
    </location>
</feature>
<dbReference type="Pfam" id="PF00102">
    <property type="entry name" value="Y_phosphatase"/>
    <property type="match status" value="2"/>
</dbReference>
<evidence type="ECO:0000256" key="3">
    <source>
        <dbReference type="ARBA" id="ARBA00013064"/>
    </source>
</evidence>
<feature type="compositionally biased region" description="Acidic residues" evidence="11">
    <location>
        <begin position="462"/>
        <end position="475"/>
    </location>
</feature>
<dbReference type="Proteomes" id="UP000472265">
    <property type="component" value="Chromosome 14"/>
</dbReference>
<dbReference type="SMART" id="SM01057">
    <property type="entry name" value="Carb_anhydrase"/>
    <property type="match status" value="1"/>
</dbReference>
<dbReference type="InterPro" id="IPR013783">
    <property type="entry name" value="Ig-like_fold"/>
</dbReference>
<dbReference type="PROSITE" id="PS00383">
    <property type="entry name" value="TYR_PHOSPHATASE_1"/>
    <property type="match status" value="1"/>
</dbReference>
<evidence type="ECO:0000256" key="7">
    <source>
        <dbReference type="ARBA" id="ARBA00022989"/>
    </source>
</evidence>
<dbReference type="InterPro" id="IPR050348">
    <property type="entry name" value="Protein-Tyr_Phosphatase"/>
</dbReference>
<dbReference type="PRINTS" id="PR00700">
    <property type="entry name" value="PRTYPHPHTASE"/>
</dbReference>
<evidence type="ECO:0000256" key="2">
    <source>
        <dbReference type="ARBA" id="ARBA00006246"/>
    </source>
</evidence>
<comment type="subcellular location">
    <subcellularLocation>
        <location evidence="1">Membrane</location>
        <topology evidence="1">Single-pass type I membrane protein</topology>
    </subcellularLocation>
</comment>
<keyword evidence="17" id="KW-1185">Reference proteome</keyword>
<dbReference type="GO" id="GO:0016020">
    <property type="term" value="C:membrane"/>
    <property type="evidence" value="ECO:0007669"/>
    <property type="project" value="UniProtKB-SubCell"/>
</dbReference>
<keyword evidence="7" id="KW-0472">Membrane</keyword>
<dbReference type="SUPFAM" id="SSF49265">
    <property type="entry name" value="Fibronectin type III"/>
    <property type="match status" value="1"/>
</dbReference>
<comment type="similarity">
    <text evidence="2">Belongs to the protein-tyrosine phosphatase family. Receptor class 5 subfamily.</text>
</comment>
<evidence type="ECO:0000259" key="14">
    <source>
        <dbReference type="PROSITE" id="PS50056"/>
    </source>
</evidence>
<dbReference type="Gene3D" id="3.90.190.10">
    <property type="entry name" value="Protein tyrosine phosphatase superfamily"/>
    <property type="match status" value="2"/>
</dbReference>
<feature type="domain" description="Tyrosine specific protein phosphatases" evidence="14">
    <location>
        <begin position="1135"/>
        <end position="1209"/>
    </location>
</feature>
<dbReference type="Gene3D" id="3.10.200.10">
    <property type="entry name" value="Alpha carbonic anhydrase"/>
    <property type="match status" value="1"/>
</dbReference>
<dbReference type="InterPro" id="IPR036116">
    <property type="entry name" value="FN3_sf"/>
</dbReference>
<keyword evidence="12" id="KW-0732">Signal</keyword>
<dbReference type="PROSITE" id="PS50055">
    <property type="entry name" value="TYR_PHOSPHATASE_PTP"/>
    <property type="match status" value="2"/>
</dbReference>
<feature type="region of interest" description="Disordered" evidence="11">
    <location>
        <begin position="427"/>
        <end position="486"/>
    </location>
</feature>
<dbReference type="SUPFAM" id="SSF51069">
    <property type="entry name" value="Carbonic anhydrase"/>
    <property type="match status" value="1"/>
</dbReference>
<evidence type="ECO:0000256" key="9">
    <source>
        <dbReference type="ARBA" id="ARBA00023180"/>
    </source>
</evidence>
<reference evidence="16" key="2">
    <citation type="submission" date="2025-08" db="UniProtKB">
        <authorList>
            <consortium name="Ensembl"/>
        </authorList>
    </citation>
    <scope>IDENTIFICATION</scope>
</reference>